<name>A0A084BC41_STACB</name>
<dbReference type="OrthoDB" id="10021397at2759"/>
<feature type="region of interest" description="Disordered" evidence="7">
    <location>
        <begin position="1"/>
        <end position="43"/>
    </location>
</feature>
<dbReference type="InterPro" id="IPR020846">
    <property type="entry name" value="MFS_dom"/>
</dbReference>
<keyword evidence="5 8" id="KW-1133">Transmembrane helix</keyword>
<keyword evidence="6 8" id="KW-0472">Membrane</keyword>
<dbReference type="Proteomes" id="UP000028045">
    <property type="component" value="Unassembled WGS sequence"/>
</dbReference>
<feature type="transmembrane region" description="Helical" evidence="8">
    <location>
        <begin position="448"/>
        <end position="472"/>
    </location>
</feature>
<sequence>MTTSTEQTSDTSSGQARVFEDKEKATGLSTPESEPQNEAPPSPRTIHGWKWGVAYASLLSVTFLFSLDNTIVAAIQPSILSTLGSVELLAWIGVSFSLGSTCVLAWSKAYGVFDIKYLFIFNIILFEVGSVVCGAAPNMSAMILGRVIAGVGGCGMYSGSLTYLAVMTSLPERPVYNAGVAVAWGLGSVLGPVVGAGFAESGGTWRWGFYINILIGAVFAPSYIFLLPAVTLQGVATTLKEKFAMTDFVNIIVFAAGTACFNMAIVFSGTTYAWDSASAIALWVVLGVLLIAQIVLSLWHPGVSKENRLIPVHFFKRPVILNLGMQMALVSGTMMGFVYYIPLFFAFTRGDAPIESGVRLLPFVALLVVGAIVSGAVMPKNGLYMPWYVVGSALITIGCGLMYTVETDTSPSNVYGYTVIVGLGVGFYVMAGLGVNQALVEPHDVPNAVGWQAVTQVIGAIAYLSVAGSIFFNTAVQNITPLLPPNTSIHFIAELIAGTSSDAFQSLSPDVAELVIEAITRSMRNVWIWFLSGGALSFVLSLFLGRDRLSIAP</sequence>
<feature type="transmembrane region" description="Helical" evidence="8">
    <location>
        <begin position="53"/>
        <end position="76"/>
    </location>
</feature>
<feature type="transmembrane region" description="Helical" evidence="8">
    <location>
        <begin position="280"/>
        <end position="299"/>
    </location>
</feature>
<dbReference type="HOGENOM" id="CLU_000960_22_1_1"/>
<dbReference type="EMBL" id="KL647400">
    <property type="protein sequence ID" value="KEY75120.1"/>
    <property type="molecule type" value="Genomic_DNA"/>
</dbReference>
<dbReference type="PROSITE" id="PS50850">
    <property type="entry name" value="MFS"/>
    <property type="match status" value="1"/>
</dbReference>
<evidence type="ECO:0000313" key="11">
    <source>
        <dbReference type="Proteomes" id="UP000028045"/>
    </source>
</evidence>
<comment type="subcellular location">
    <subcellularLocation>
        <location evidence="1">Membrane</location>
        <topology evidence="1">Multi-pass membrane protein</topology>
    </subcellularLocation>
</comment>
<comment type="similarity">
    <text evidence="2">Belongs to the major facilitator superfamily. TCR/Tet family.</text>
</comment>
<evidence type="ECO:0000256" key="1">
    <source>
        <dbReference type="ARBA" id="ARBA00004141"/>
    </source>
</evidence>
<evidence type="ECO:0000256" key="4">
    <source>
        <dbReference type="ARBA" id="ARBA00022692"/>
    </source>
</evidence>
<dbReference type="GO" id="GO:0005886">
    <property type="term" value="C:plasma membrane"/>
    <property type="evidence" value="ECO:0007669"/>
    <property type="project" value="TreeGrafter"/>
</dbReference>
<feature type="transmembrane region" description="Helical" evidence="8">
    <location>
        <begin position="143"/>
        <end position="166"/>
    </location>
</feature>
<proteinExistence type="inferred from homology"/>
<evidence type="ECO:0000313" key="10">
    <source>
        <dbReference type="EMBL" id="KEY75120.1"/>
    </source>
</evidence>
<dbReference type="Gene3D" id="1.20.1250.20">
    <property type="entry name" value="MFS general substrate transporter like domains"/>
    <property type="match status" value="2"/>
</dbReference>
<evidence type="ECO:0000256" key="7">
    <source>
        <dbReference type="SAM" id="MobiDB-lite"/>
    </source>
</evidence>
<dbReference type="AlphaFoldDB" id="A0A084BC41"/>
<dbReference type="SUPFAM" id="SSF103473">
    <property type="entry name" value="MFS general substrate transporter"/>
    <property type="match status" value="1"/>
</dbReference>
<evidence type="ECO:0000259" key="9">
    <source>
        <dbReference type="PROSITE" id="PS50850"/>
    </source>
</evidence>
<feature type="transmembrane region" description="Helical" evidence="8">
    <location>
        <begin position="360"/>
        <end position="378"/>
    </location>
</feature>
<feature type="compositionally biased region" description="Low complexity" evidence="7">
    <location>
        <begin position="1"/>
        <end position="13"/>
    </location>
</feature>
<evidence type="ECO:0000256" key="2">
    <source>
        <dbReference type="ARBA" id="ARBA00007520"/>
    </source>
</evidence>
<dbReference type="InterPro" id="IPR036259">
    <property type="entry name" value="MFS_trans_sf"/>
</dbReference>
<feature type="transmembrane region" description="Helical" evidence="8">
    <location>
        <begin position="178"/>
        <end position="198"/>
    </location>
</feature>
<feature type="transmembrane region" description="Helical" evidence="8">
    <location>
        <begin position="118"/>
        <end position="137"/>
    </location>
</feature>
<feature type="transmembrane region" description="Helical" evidence="8">
    <location>
        <begin position="319"/>
        <end position="340"/>
    </location>
</feature>
<feature type="transmembrane region" description="Helical" evidence="8">
    <location>
        <begin position="88"/>
        <end position="106"/>
    </location>
</feature>
<dbReference type="PANTHER" id="PTHR23501:SF12">
    <property type="entry name" value="MAJOR FACILITATOR SUPERFAMILY (MFS) PROFILE DOMAIN-CONTAINING PROTEIN-RELATED"/>
    <property type="match status" value="1"/>
</dbReference>
<dbReference type="PANTHER" id="PTHR23501">
    <property type="entry name" value="MAJOR FACILITATOR SUPERFAMILY"/>
    <property type="match status" value="1"/>
</dbReference>
<keyword evidence="4 8" id="KW-0812">Transmembrane</keyword>
<gene>
    <name evidence="10" type="ORF">S7711_01574</name>
</gene>
<dbReference type="InterPro" id="IPR011701">
    <property type="entry name" value="MFS"/>
</dbReference>
<feature type="compositionally biased region" description="Polar residues" evidence="7">
    <location>
        <begin position="27"/>
        <end position="36"/>
    </location>
</feature>
<feature type="domain" description="Major facilitator superfamily (MFS) profile" evidence="9">
    <location>
        <begin position="54"/>
        <end position="549"/>
    </location>
</feature>
<accession>A0A084BC41</accession>
<evidence type="ECO:0000256" key="6">
    <source>
        <dbReference type="ARBA" id="ARBA00023136"/>
    </source>
</evidence>
<feature type="transmembrane region" description="Helical" evidence="8">
    <location>
        <begin position="385"/>
        <end position="403"/>
    </location>
</feature>
<keyword evidence="3" id="KW-0813">Transport</keyword>
<feature type="transmembrane region" description="Helical" evidence="8">
    <location>
        <begin position="210"/>
        <end position="236"/>
    </location>
</feature>
<protein>
    <recommendedName>
        <fullName evidence="9">Major facilitator superfamily (MFS) profile domain-containing protein</fullName>
    </recommendedName>
</protein>
<reference evidence="10 11" key="1">
    <citation type="journal article" date="2014" name="BMC Genomics">
        <title>Comparative genome sequencing reveals chemotype-specific gene clusters in the toxigenic black mold Stachybotrys.</title>
        <authorList>
            <person name="Semeiks J."/>
            <person name="Borek D."/>
            <person name="Otwinowski Z."/>
            <person name="Grishin N.V."/>
        </authorList>
    </citation>
    <scope>NUCLEOTIDE SEQUENCE [LARGE SCALE GENOMIC DNA]</scope>
    <source>
        <strain evidence="11">CBS 109288 / IBT 7711</strain>
    </source>
</reference>
<evidence type="ECO:0000256" key="5">
    <source>
        <dbReference type="ARBA" id="ARBA00022989"/>
    </source>
</evidence>
<feature type="transmembrane region" description="Helical" evidence="8">
    <location>
        <begin position="415"/>
        <end position="436"/>
    </location>
</feature>
<evidence type="ECO:0000256" key="3">
    <source>
        <dbReference type="ARBA" id="ARBA00022448"/>
    </source>
</evidence>
<organism evidence="10 11">
    <name type="scientific">Stachybotrys chartarum (strain CBS 109288 / IBT 7711)</name>
    <name type="common">Toxic black mold</name>
    <name type="synonym">Stilbospora chartarum</name>
    <dbReference type="NCBI Taxonomy" id="1280523"/>
    <lineage>
        <taxon>Eukaryota</taxon>
        <taxon>Fungi</taxon>
        <taxon>Dikarya</taxon>
        <taxon>Ascomycota</taxon>
        <taxon>Pezizomycotina</taxon>
        <taxon>Sordariomycetes</taxon>
        <taxon>Hypocreomycetidae</taxon>
        <taxon>Hypocreales</taxon>
        <taxon>Stachybotryaceae</taxon>
        <taxon>Stachybotrys</taxon>
    </lineage>
</organism>
<dbReference type="GO" id="GO:0022857">
    <property type="term" value="F:transmembrane transporter activity"/>
    <property type="evidence" value="ECO:0007669"/>
    <property type="project" value="InterPro"/>
</dbReference>
<dbReference type="Pfam" id="PF07690">
    <property type="entry name" value="MFS_1"/>
    <property type="match status" value="1"/>
</dbReference>
<feature type="transmembrane region" description="Helical" evidence="8">
    <location>
        <begin position="526"/>
        <end position="545"/>
    </location>
</feature>
<feature type="transmembrane region" description="Helical" evidence="8">
    <location>
        <begin position="248"/>
        <end position="274"/>
    </location>
</feature>
<evidence type="ECO:0000256" key="8">
    <source>
        <dbReference type="SAM" id="Phobius"/>
    </source>
</evidence>
<keyword evidence="11" id="KW-1185">Reference proteome</keyword>